<proteinExistence type="predicted"/>
<organism evidence="2 3">
    <name type="scientific">Cronartium quercuum f. sp. fusiforme G11</name>
    <dbReference type="NCBI Taxonomy" id="708437"/>
    <lineage>
        <taxon>Eukaryota</taxon>
        <taxon>Fungi</taxon>
        <taxon>Dikarya</taxon>
        <taxon>Basidiomycota</taxon>
        <taxon>Pucciniomycotina</taxon>
        <taxon>Pucciniomycetes</taxon>
        <taxon>Pucciniales</taxon>
        <taxon>Coleosporiaceae</taxon>
        <taxon>Cronartium</taxon>
    </lineage>
</organism>
<reference evidence="2" key="1">
    <citation type="submission" date="2013-11" db="EMBL/GenBank/DDBJ databases">
        <title>Genome sequence of the fusiform rust pathogen reveals effectors for host alternation and coevolution with pine.</title>
        <authorList>
            <consortium name="DOE Joint Genome Institute"/>
            <person name="Smith K."/>
            <person name="Pendleton A."/>
            <person name="Kubisiak T."/>
            <person name="Anderson C."/>
            <person name="Salamov A."/>
            <person name="Aerts A."/>
            <person name="Riley R."/>
            <person name="Clum A."/>
            <person name="Lindquist E."/>
            <person name="Ence D."/>
            <person name="Campbell M."/>
            <person name="Kronenberg Z."/>
            <person name="Feau N."/>
            <person name="Dhillon B."/>
            <person name="Hamelin R."/>
            <person name="Burleigh J."/>
            <person name="Smith J."/>
            <person name="Yandell M."/>
            <person name="Nelson C."/>
            <person name="Grigoriev I."/>
            <person name="Davis J."/>
        </authorList>
    </citation>
    <scope>NUCLEOTIDE SEQUENCE</scope>
    <source>
        <strain evidence="2">G11</strain>
    </source>
</reference>
<protein>
    <submittedName>
        <fullName evidence="2">Uncharacterized protein</fullName>
    </submittedName>
</protein>
<dbReference type="EMBL" id="MU167208">
    <property type="protein sequence ID" value="KAG0152538.1"/>
    <property type="molecule type" value="Genomic_DNA"/>
</dbReference>
<dbReference type="Proteomes" id="UP000886653">
    <property type="component" value="Unassembled WGS sequence"/>
</dbReference>
<accession>A0A9P6NY85</accession>
<keyword evidence="3" id="KW-1185">Reference proteome</keyword>
<evidence type="ECO:0000256" key="1">
    <source>
        <dbReference type="SAM" id="MobiDB-lite"/>
    </source>
</evidence>
<gene>
    <name evidence="2" type="ORF">CROQUDRAFT_667365</name>
</gene>
<comment type="caution">
    <text evidence="2">The sequence shown here is derived from an EMBL/GenBank/DDBJ whole genome shotgun (WGS) entry which is preliminary data.</text>
</comment>
<feature type="region of interest" description="Disordered" evidence="1">
    <location>
        <begin position="55"/>
        <end position="74"/>
    </location>
</feature>
<evidence type="ECO:0000313" key="2">
    <source>
        <dbReference type="EMBL" id="KAG0152538.1"/>
    </source>
</evidence>
<sequence length="193" mass="21347">MCLIILLRSTLLRRQTSNSKIPRSSTFDSPVEPLVSFGGREASEGCEANSTCISVPSSSTMDHRSNRKSRRHTITSSVRQSLRPLVLHHSARQTCRIEPPLPAIPSNSFDEMLNSDLTIRIHSTPDEPMQDFIKVYENGSLKLENISAQDFNTTQLPQENEVEPMNGLITSPSSSDHGTCSSSSVLSLKDLSY</sequence>
<dbReference type="AlphaFoldDB" id="A0A9P6NY85"/>
<name>A0A9P6NY85_9BASI</name>
<evidence type="ECO:0000313" key="3">
    <source>
        <dbReference type="Proteomes" id="UP000886653"/>
    </source>
</evidence>